<keyword evidence="2" id="KW-0808">Transferase</keyword>
<dbReference type="EMBL" id="PYAA01000004">
    <property type="protein sequence ID" value="RAO05404.1"/>
    <property type="molecule type" value="Genomic_DNA"/>
</dbReference>
<keyword evidence="2" id="KW-0418">Kinase</keyword>
<accession>A0A328ND54</accession>
<dbReference type="AlphaFoldDB" id="A0A328ND54"/>
<dbReference type="InterPro" id="IPR027417">
    <property type="entry name" value="P-loop_NTPase"/>
</dbReference>
<evidence type="ECO:0000256" key="1">
    <source>
        <dbReference type="SAM" id="MobiDB-lite"/>
    </source>
</evidence>
<dbReference type="Gene3D" id="3.40.50.300">
    <property type="entry name" value="P-loop containing nucleotide triphosphate hydrolases"/>
    <property type="match status" value="1"/>
</dbReference>
<organism evidence="2 3">
    <name type="scientific">Micromonospora noduli</name>
    <dbReference type="NCBI Taxonomy" id="709876"/>
    <lineage>
        <taxon>Bacteria</taxon>
        <taxon>Bacillati</taxon>
        <taxon>Actinomycetota</taxon>
        <taxon>Actinomycetes</taxon>
        <taxon>Micromonosporales</taxon>
        <taxon>Micromonosporaceae</taxon>
        <taxon>Micromonospora</taxon>
    </lineage>
</organism>
<sequence>MVQGTRDGLLGRLAEAVGAVTVAHPTRVAVDGPPAAGKTTLADELAAVLREQGRHVIRATIDDFLFPRAQRYPRGEYSAEGCYQDTHDYDALNRVLLDPLGPGGDRRFQPAVYDRTTDAALSPPVTAAPADAVLVFDGVFLLRPELIDRWDLRIFVSTALERTVERAVIRERRVSTRADIERRWRERYIPSQQLYFATARPTQYADIVVHNDEPQRPGWETARQGDSEVLAAGE</sequence>
<evidence type="ECO:0000313" key="3">
    <source>
        <dbReference type="Proteomes" id="UP000248966"/>
    </source>
</evidence>
<dbReference type="Proteomes" id="UP000248966">
    <property type="component" value="Unassembled WGS sequence"/>
</dbReference>
<reference evidence="2 3" key="1">
    <citation type="submission" date="2018-03" db="EMBL/GenBank/DDBJ databases">
        <title>Defining the species Micromonospora saelicesensis and Micromonospora noduli under the framework of genomics.</title>
        <authorList>
            <person name="Riesco R."/>
            <person name="Trujillo M.E."/>
        </authorList>
    </citation>
    <scope>NUCLEOTIDE SEQUENCE [LARGE SCALE GENOMIC DNA]</scope>
    <source>
        <strain evidence="2 3">LAH08</strain>
    </source>
</reference>
<feature type="region of interest" description="Disordered" evidence="1">
    <location>
        <begin position="214"/>
        <end position="234"/>
    </location>
</feature>
<protein>
    <submittedName>
        <fullName evidence="2">Uridine kinase</fullName>
    </submittedName>
</protein>
<dbReference type="PANTHER" id="PTHR10285">
    <property type="entry name" value="URIDINE KINASE"/>
    <property type="match status" value="1"/>
</dbReference>
<dbReference type="Pfam" id="PF13189">
    <property type="entry name" value="Cytidylate_kin2"/>
    <property type="match status" value="1"/>
</dbReference>
<evidence type="ECO:0000313" key="2">
    <source>
        <dbReference type="EMBL" id="RAO05404.1"/>
    </source>
</evidence>
<proteinExistence type="predicted"/>
<dbReference type="RefSeq" id="WP_112582524.1">
    <property type="nucleotide sequence ID" value="NZ_PYAA01000004.1"/>
</dbReference>
<dbReference type="GO" id="GO:0016301">
    <property type="term" value="F:kinase activity"/>
    <property type="evidence" value="ECO:0007669"/>
    <property type="project" value="UniProtKB-KW"/>
</dbReference>
<name>A0A328ND54_9ACTN</name>
<gene>
    <name evidence="2" type="ORF">LAH08_00862</name>
</gene>
<dbReference type="SUPFAM" id="SSF52540">
    <property type="entry name" value="P-loop containing nucleoside triphosphate hydrolases"/>
    <property type="match status" value="1"/>
</dbReference>
<comment type="caution">
    <text evidence="2">The sequence shown here is derived from an EMBL/GenBank/DDBJ whole genome shotgun (WGS) entry which is preliminary data.</text>
</comment>